<dbReference type="AlphaFoldDB" id="A0A1G6PY45"/>
<dbReference type="EMBL" id="FMZA01000018">
    <property type="protein sequence ID" value="SDC84295.1"/>
    <property type="molecule type" value="Genomic_DNA"/>
</dbReference>
<sequence length="136" mass="15601">MGFCCGAGMVGGMGTIQYESVKVHHVPLQFCPVCHRMEVHPSVEREFELLLEFAQEDGARELNLGEQIGHSDAWKESCSSLQDEEPETLLRNQIDTALDLMSVARHLEDHKWEAMLKHRLRVLSRRLDRYRKARAG</sequence>
<dbReference type="STRING" id="1236220.SAMN04488112_11870"/>
<dbReference type="Proteomes" id="UP000199387">
    <property type="component" value="Unassembled WGS sequence"/>
</dbReference>
<protein>
    <recommendedName>
        <fullName evidence="3">YgiT-type zinc finger domain-containing protein</fullName>
    </recommendedName>
</protein>
<gene>
    <name evidence="1" type="ORF">SAMN04488112_11870</name>
</gene>
<evidence type="ECO:0000313" key="2">
    <source>
        <dbReference type="Proteomes" id="UP000199387"/>
    </source>
</evidence>
<keyword evidence="2" id="KW-1185">Reference proteome</keyword>
<evidence type="ECO:0008006" key="3">
    <source>
        <dbReference type="Google" id="ProtNLM"/>
    </source>
</evidence>
<accession>A0A1G6PY45</accession>
<evidence type="ECO:0000313" key="1">
    <source>
        <dbReference type="EMBL" id="SDC84295.1"/>
    </source>
</evidence>
<dbReference type="OrthoDB" id="2381339at2"/>
<proteinExistence type="predicted"/>
<reference evidence="1 2" key="1">
    <citation type="submission" date="2016-10" db="EMBL/GenBank/DDBJ databases">
        <authorList>
            <person name="de Groot N.N."/>
        </authorList>
    </citation>
    <scope>NUCLEOTIDE SEQUENCE [LARGE SCALE GENOMIC DNA]</scope>
    <source>
        <strain evidence="1 2">DSM 45514</strain>
    </source>
</reference>
<organism evidence="1 2">
    <name type="scientific">Melghirimyces thermohalophilus</name>
    <dbReference type="NCBI Taxonomy" id="1236220"/>
    <lineage>
        <taxon>Bacteria</taxon>
        <taxon>Bacillati</taxon>
        <taxon>Bacillota</taxon>
        <taxon>Bacilli</taxon>
        <taxon>Bacillales</taxon>
        <taxon>Thermoactinomycetaceae</taxon>
        <taxon>Melghirimyces</taxon>
    </lineage>
</organism>
<name>A0A1G6PY45_9BACL</name>
<dbReference type="RefSeq" id="WP_091571936.1">
    <property type="nucleotide sequence ID" value="NZ_FMZA01000018.1"/>
</dbReference>